<proteinExistence type="predicted"/>
<gene>
    <name evidence="1" type="ORF">ACFHYQ_27320</name>
</gene>
<dbReference type="Gene3D" id="1.10.1220.10">
    <property type="entry name" value="Met repressor-like"/>
    <property type="match status" value="1"/>
</dbReference>
<dbReference type="EMBL" id="JBHMQT010000063">
    <property type="protein sequence ID" value="MFC0866015.1"/>
    <property type="molecule type" value="Genomic_DNA"/>
</dbReference>
<evidence type="ECO:0008006" key="3">
    <source>
        <dbReference type="Google" id="ProtNLM"/>
    </source>
</evidence>
<protein>
    <recommendedName>
        <fullName evidence="3">Toxin-antitoxin system HicB family antitoxin</fullName>
    </recommendedName>
</protein>
<evidence type="ECO:0000313" key="1">
    <source>
        <dbReference type="EMBL" id="MFC0866015.1"/>
    </source>
</evidence>
<dbReference type="Proteomes" id="UP001589870">
    <property type="component" value="Unassembled WGS sequence"/>
</dbReference>
<accession>A0ABV6UCU3</accession>
<dbReference type="RefSeq" id="WP_394304020.1">
    <property type="nucleotide sequence ID" value="NZ_JBHMQT010000063.1"/>
</dbReference>
<organism evidence="1 2">
    <name type="scientific">Sphaerimonospora cavernae</name>
    <dbReference type="NCBI Taxonomy" id="1740611"/>
    <lineage>
        <taxon>Bacteria</taxon>
        <taxon>Bacillati</taxon>
        <taxon>Actinomycetota</taxon>
        <taxon>Actinomycetes</taxon>
        <taxon>Streptosporangiales</taxon>
        <taxon>Streptosporangiaceae</taxon>
        <taxon>Sphaerimonospora</taxon>
    </lineage>
</organism>
<dbReference type="InterPro" id="IPR010985">
    <property type="entry name" value="Ribbon_hlx_hlx"/>
</dbReference>
<name>A0ABV6UCU3_9ACTN</name>
<comment type="caution">
    <text evidence="1">The sequence shown here is derived from an EMBL/GenBank/DDBJ whole genome shotgun (WGS) entry which is preliminary data.</text>
</comment>
<dbReference type="InterPro" id="IPR013321">
    <property type="entry name" value="Arc_rbn_hlx_hlx"/>
</dbReference>
<sequence>MVERKKLLLRLDPAVYEAVARWAADDLRSINAQIEYGLRLALKHAGREPRRPGASDPGEPESG</sequence>
<keyword evidence="2" id="KW-1185">Reference proteome</keyword>
<dbReference type="SUPFAM" id="SSF47598">
    <property type="entry name" value="Ribbon-helix-helix"/>
    <property type="match status" value="1"/>
</dbReference>
<evidence type="ECO:0000313" key="2">
    <source>
        <dbReference type="Proteomes" id="UP001589870"/>
    </source>
</evidence>
<reference evidence="1 2" key="1">
    <citation type="submission" date="2024-09" db="EMBL/GenBank/DDBJ databases">
        <authorList>
            <person name="Sun Q."/>
            <person name="Mori K."/>
        </authorList>
    </citation>
    <scope>NUCLEOTIDE SEQUENCE [LARGE SCALE GENOMIC DNA]</scope>
    <source>
        <strain evidence="1 2">TBRC 1851</strain>
    </source>
</reference>